<feature type="compositionally biased region" description="Gly residues" evidence="9">
    <location>
        <begin position="331"/>
        <end position="344"/>
    </location>
</feature>
<feature type="region of interest" description="Disordered" evidence="9">
    <location>
        <begin position="305"/>
        <end position="384"/>
    </location>
</feature>
<dbReference type="GO" id="GO:0003724">
    <property type="term" value="F:RNA helicase activity"/>
    <property type="evidence" value="ECO:0007669"/>
    <property type="project" value="InterPro"/>
</dbReference>
<protein>
    <recommendedName>
        <fullName evidence="16">RNA helicase</fullName>
    </recommendedName>
</protein>
<sequence>MDGVKKISLDYDDSDLFGDDEELLEQGQEEAEELKIVAECGDETVDKVQKCLNISDTNNTASWTPSTTTSKPKEWAHMVDMNAGFPEFHELLPDMALHFPFELDVFQKHAVYRLERGESVLVAAHTSAGKTVVAEYAIALAKKHHTRVVYTSPIKALSNQKFRDFKLKFDNVGILTGDVQINPEANCLVMTTEILRSMLYRGADIIRDVEFVVFDEVHYINDIDRGVVWEEVIIMLPPTVTMILLSATVPNTKEFAEWLGRTKQKDVYVISTPKRPVPLEHFLYVKKEIYKIVGPDKKFIQKGWKDSNDIINPPKEPVKPQQHQQQQQQQRGGGNQRGGRGGGPSNQQQRGGRGGQQQQRGRGSYSSGSGAMSSRGPNPTSDKQLYTHLIGGLLRKKELLPVIIFSFSRKKVEEYAEMLSSTDLTSGASEKSEIHLFIERCYENLKGTDKELPQVLRTRELLSRGIAVHHSGLLPIIKEMVEILFAKGLVKVLFATETFAMGVNAPARCVVFSSTRKHDGREFRDLLPGEYTQMAGRAGRRGLDDSGVVLIVVNSDMPSELSLKTMILGTPTKLASQFRLTYNMILNLLRVQVLRVEDMIRHSFSENARQLQLPQRKRDYEEAERILASIPKLPCPICRVDLSDYYDVSAKIMRINEKVRERVMKSPMGAKVMTPGRIVVLNTPKFRHEIAVILMQAPSTNIPTFKSSVSGSTEVKSYIVLILTRSSSSAGADGRTHNTESFHAPLPATRLKIPGGDDVASELKTITHADISIITKSTIKDFDAELITKKRDEDEMEQTAFKLYTVGQEFLAQGEAAENDWSKFKDLDFQELLVQKADLLKQLSTYHCNECPDMDAHYGRIHEEKELQYKMAELAYKISDQNLAMLPEYQQRVEVMKRLNYVDENGVVQLKGRVACEINTANELILTELILDNTFAEYEPAEVVALLSALVFQDKSDVQPKLGDKLVAGRKEMDRVALAMYDIQEEYGIEGQHPETLRYGLVQVVYEWARGTSFRDITEMSDVLEGTIVRCIVRLDETCREVRGAAKLIGDATLHEKMEQASALIKRDIVFSPSLYF</sequence>
<dbReference type="GO" id="GO:0016787">
    <property type="term" value="F:hydrolase activity"/>
    <property type="evidence" value="ECO:0007669"/>
    <property type="project" value="UniProtKB-KW"/>
</dbReference>
<dbReference type="GO" id="GO:0005524">
    <property type="term" value="F:ATP binding"/>
    <property type="evidence" value="ECO:0007669"/>
    <property type="project" value="UniProtKB-KW"/>
</dbReference>
<comment type="subcellular location">
    <subcellularLocation>
        <location evidence="1">Cytoplasm</location>
    </subcellularLocation>
</comment>
<keyword evidence="3" id="KW-0963">Cytoplasm</keyword>
<proteinExistence type="inferred from homology"/>
<dbReference type="SMART" id="SM01142">
    <property type="entry name" value="DSHCT"/>
    <property type="match status" value="1"/>
</dbReference>
<evidence type="ECO:0008006" key="16">
    <source>
        <dbReference type="Google" id="ProtNLM"/>
    </source>
</evidence>
<dbReference type="PIRSF" id="PIRSF005198">
    <property type="entry name" value="Antiviral_helicase_SKI2"/>
    <property type="match status" value="1"/>
</dbReference>
<evidence type="ECO:0000256" key="3">
    <source>
        <dbReference type="ARBA" id="ARBA00022490"/>
    </source>
</evidence>
<evidence type="ECO:0000256" key="5">
    <source>
        <dbReference type="ARBA" id="ARBA00022801"/>
    </source>
</evidence>
<dbReference type="FunFam" id="3.40.50.300:FF:000354">
    <property type="entry name" value="ATP-dependent RNA helicase SKI2"/>
    <property type="match status" value="1"/>
</dbReference>
<evidence type="ECO:0000313" key="15">
    <source>
        <dbReference type="Proteomes" id="UP000320475"/>
    </source>
</evidence>
<keyword evidence="14" id="KW-1185">Reference proteome</keyword>
<dbReference type="Pfam" id="PF13234">
    <property type="entry name" value="MTR4_beta-barrel"/>
    <property type="match status" value="1"/>
</dbReference>
<evidence type="ECO:0000256" key="4">
    <source>
        <dbReference type="ARBA" id="ARBA00022741"/>
    </source>
</evidence>
<feature type="domain" description="Helicase ATP-binding" evidence="10">
    <location>
        <begin position="111"/>
        <end position="267"/>
    </location>
</feature>
<dbReference type="VEuPathDB" id="FungiDB:SeMB42_g05518"/>
<keyword evidence="4" id="KW-0547">Nucleotide-binding</keyword>
<dbReference type="FunFam" id="1.10.3380.30:FF:000001">
    <property type="entry name" value="Ski2 ATP-dependent RNA helicase"/>
    <property type="match status" value="1"/>
</dbReference>
<dbReference type="EMBL" id="QEAN01000266">
    <property type="protein sequence ID" value="TPX41563.1"/>
    <property type="molecule type" value="Genomic_DNA"/>
</dbReference>
<keyword evidence="8" id="KW-0694">RNA-binding</keyword>
<evidence type="ECO:0000256" key="8">
    <source>
        <dbReference type="ARBA" id="ARBA00022884"/>
    </source>
</evidence>
<dbReference type="PANTHER" id="PTHR12131">
    <property type="entry name" value="ATP-DEPENDENT RNA AND DNA HELICASE"/>
    <property type="match status" value="1"/>
</dbReference>
<keyword evidence="6" id="KW-0347">Helicase</keyword>
<dbReference type="InterPro" id="IPR048392">
    <property type="entry name" value="MTR4-like_stalk"/>
</dbReference>
<dbReference type="InterPro" id="IPR025696">
    <property type="entry name" value="Beta-barrel_MTR4"/>
</dbReference>
<evidence type="ECO:0000313" key="12">
    <source>
        <dbReference type="EMBL" id="TPX41563.1"/>
    </source>
</evidence>
<evidence type="ECO:0000256" key="2">
    <source>
        <dbReference type="ARBA" id="ARBA00010140"/>
    </source>
</evidence>
<dbReference type="SMART" id="SM00487">
    <property type="entry name" value="DEXDc"/>
    <property type="match status" value="1"/>
</dbReference>
<evidence type="ECO:0000256" key="6">
    <source>
        <dbReference type="ARBA" id="ARBA00022806"/>
    </source>
</evidence>
<dbReference type="SUPFAM" id="SSF52540">
    <property type="entry name" value="P-loop containing nucleoside triphosphate hydrolases"/>
    <property type="match status" value="1"/>
</dbReference>
<dbReference type="GO" id="GO:0003723">
    <property type="term" value="F:RNA binding"/>
    <property type="evidence" value="ECO:0007669"/>
    <property type="project" value="UniProtKB-KW"/>
</dbReference>
<dbReference type="GO" id="GO:0055087">
    <property type="term" value="C:Ski complex"/>
    <property type="evidence" value="ECO:0007669"/>
    <property type="project" value="TreeGrafter"/>
</dbReference>
<dbReference type="Pfam" id="PF21408">
    <property type="entry name" value="MTR4-like_stalk"/>
    <property type="match status" value="1"/>
</dbReference>
<dbReference type="Pfam" id="PF00271">
    <property type="entry name" value="Helicase_C"/>
    <property type="match status" value="1"/>
</dbReference>
<keyword evidence="7" id="KW-0067">ATP-binding</keyword>
<dbReference type="AlphaFoldDB" id="A0A507CWC8"/>
<dbReference type="InterPro" id="IPR027417">
    <property type="entry name" value="P-loop_NTPase"/>
</dbReference>
<evidence type="ECO:0000259" key="11">
    <source>
        <dbReference type="PROSITE" id="PS51194"/>
    </source>
</evidence>
<evidence type="ECO:0000259" key="10">
    <source>
        <dbReference type="PROSITE" id="PS51192"/>
    </source>
</evidence>
<dbReference type="Gene3D" id="3.40.50.300">
    <property type="entry name" value="P-loop containing nucleotide triphosphate hydrolases"/>
    <property type="match status" value="2"/>
</dbReference>
<dbReference type="PANTHER" id="PTHR12131:SF1">
    <property type="entry name" value="ATP-DEPENDENT RNA HELICASE SUPV3L1, MITOCHONDRIAL-RELATED"/>
    <property type="match status" value="1"/>
</dbReference>
<dbReference type="InterPro" id="IPR012961">
    <property type="entry name" value="Ski2/MTR4_C"/>
</dbReference>
<reference evidence="14 15" key="1">
    <citation type="journal article" date="2019" name="Sci. Rep.">
        <title>Comparative genomics of chytrid fungi reveal insights into the obligate biotrophic and pathogenic lifestyle of Synchytrium endobioticum.</title>
        <authorList>
            <person name="van de Vossenberg B.T.L.H."/>
            <person name="Warris S."/>
            <person name="Nguyen H.D.T."/>
            <person name="van Gent-Pelzer M.P.E."/>
            <person name="Joly D.L."/>
            <person name="van de Geest H.C."/>
            <person name="Bonants P.J.M."/>
            <person name="Smith D.S."/>
            <person name="Levesque C.A."/>
            <person name="van der Lee T.A.J."/>
        </authorList>
    </citation>
    <scope>NUCLEOTIDE SEQUENCE [LARGE SCALE GENOMIC DNA]</scope>
    <source>
        <strain evidence="13 15">LEV6574</strain>
        <strain evidence="12 14">MB42</strain>
    </source>
</reference>
<evidence type="ECO:0000256" key="7">
    <source>
        <dbReference type="ARBA" id="ARBA00022840"/>
    </source>
</evidence>
<feature type="domain" description="Helicase C-terminal" evidence="11">
    <location>
        <begin position="392"/>
        <end position="589"/>
    </location>
</feature>
<dbReference type="InterPro" id="IPR016438">
    <property type="entry name" value="SKI2-like"/>
</dbReference>
<dbReference type="Pfam" id="PF00270">
    <property type="entry name" value="DEAD"/>
    <property type="match status" value="1"/>
</dbReference>
<dbReference type="OrthoDB" id="64767at2759"/>
<evidence type="ECO:0000313" key="14">
    <source>
        <dbReference type="Proteomes" id="UP000317494"/>
    </source>
</evidence>
<dbReference type="PROSITE" id="PS51194">
    <property type="entry name" value="HELICASE_CTER"/>
    <property type="match status" value="1"/>
</dbReference>
<dbReference type="Gene3D" id="1.20.1500.20">
    <property type="match status" value="1"/>
</dbReference>
<dbReference type="InterPro" id="IPR001650">
    <property type="entry name" value="Helicase_C-like"/>
</dbReference>
<evidence type="ECO:0000256" key="9">
    <source>
        <dbReference type="SAM" id="MobiDB-lite"/>
    </source>
</evidence>
<dbReference type="EMBL" id="QEAM01000235">
    <property type="protein sequence ID" value="TPX43180.1"/>
    <property type="molecule type" value="Genomic_DNA"/>
</dbReference>
<dbReference type="InterPro" id="IPR011545">
    <property type="entry name" value="DEAD/DEAH_box_helicase_dom"/>
</dbReference>
<dbReference type="GO" id="GO:0070478">
    <property type="term" value="P:nuclear-transcribed mRNA catabolic process, 3'-5' exonucleolytic nonsense-mediated decay"/>
    <property type="evidence" value="ECO:0007669"/>
    <property type="project" value="TreeGrafter"/>
</dbReference>
<keyword evidence="5" id="KW-0378">Hydrolase</keyword>
<dbReference type="Proteomes" id="UP000317494">
    <property type="component" value="Unassembled WGS sequence"/>
</dbReference>
<dbReference type="CDD" id="cd18795">
    <property type="entry name" value="SF2_C_Ski2"/>
    <property type="match status" value="1"/>
</dbReference>
<feature type="compositionally biased region" description="Low complexity" evidence="9">
    <location>
        <begin position="345"/>
        <end position="376"/>
    </location>
</feature>
<dbReference type="Pfam" id="PF08148">
    <property type="entry name" value="DSHCT"/>
    <property type="match status" value="1"/>
</dbReference>
<dbReference type="InterPro" id="IPR014001">
    <property type="entry name" value="Helicase_ATP-bd"/>
</dbReference>
<name>A0A507CWC8_9FUNG</name>
<feature type="compositionally biased region" description="Low complexity" evidence="9">
    <location>
        <begin position="321"/>
        <end position="330"/>
    </location>
</feature>
<comment type="similarity">
    <text evidence="2">Belongs to the helicase family. SKI2 subfamily.</text>
</comment>
<gene>
    <name evidence="13" type="ORF">SeLEV6574_g05201</name>
    <name evidence="12" type="ORF">SeMB42_g05518</name>
</gene>
<dbReference type="STRING" id="286115.A0A507CWC8"/>
<organism evidence="13 15">
    <name type="scientific">Synchytrium endobioticum</name>
    <dbReference type="NCBI Taxonomy" id="286115"/>
    <lineage>
        <taxon>Eukaryota</taxon>
        <taxon>Fungi</taxon>
        <taxon>Fungi incertae sedis</taxon>
        <taxon>Chytridiomycota</taxon>
        <taxon>Chytridiomycota incertae sedis</taxon>
        <taxon>Chytridiomycetes</taxon>
        <taxon>Synchytriales</taxon>
        <taxon>Synchytriaceae</taxon>
        <taxon>Synchytrium</taxon>
    </lineage>
</organism>
<dbReference type="Gene3D" id="1.10.3380.30">
    <property type="match status" value="1"/>
</dbReference>
<dbReference type="FunFam" id="3.40.50.300:FF:000987">
    <property type="entry name" value="DEAD/DEAH box RNA helicase"/>
    <property type="match status" value="1"/>
</dbReference>
<accession>A0A507CWC8</accession>
<dbReference type="InterPro" id="IPR050699">
    <property type="entry name" value="RNA-DNA_Helicase"/>
</dbReference>
<evidence type="ECO:0000313" key="13">
    <source>
        <dbReference type="EMBL" id="TPX43180.1"/>
    </source>
</evidence>
<dbReference type="Proteomes" id="UP000320475">
    <property type="component" value="Unassembled WGS sequence"/>
</dbReference>
<dbReference type="SMART" id="SM00490">
    <property type="entry name" value="HELICc"/>
    <property type="match status" value="1"/>
</dbReference>
<evidence type="ECO:0000256" key="1">
    <source>
        <dbReference type="ARBA" id="ARBA00004496"/>
    </source>
</evidence>
<dbReference type="PROSITE" id="PS51192">
    <property type="entry name" value="HELICASE_ATP_BIND_1"/>
    <property type="match status" value="1"/>
</dbReference>
<comment type="caution">
    <text evidence="13">The sequence shown here is derived from an EMBL/GenBank/DDBJ whole genome shotgun (WGS) entry which is preliminary data.</text>
</comment>